<dbReference type="Proteomes" id="UP000298860">
    <property type="component" value="Unassembled WGS sequence"/>
</dbReference>
<comment type="caution">
    <text evidence="2">The sequence shown here is derived from an EMBL/GenBank/DDBJ whole genome shotgun (WGS) entry which is preliminary data.</text>
</comment>
<dbReference type="OrthoDB" id="3725852at2"/>
<feature type="domain" description="CRISPR-associated protein Cas6 C-terminal" evidence="1">
    <location>
        <begin position="111"/>
        <end position="238"/>
    </location>
</feature>
<evidence type="ECO:0000313" key="2">
    <source>
        <dbReference type="EMBL" id="GDY29092.1"/>
    </source>
</evidence>
<protein>
    <recommendedName>
        <fullName evidence="1">CRISPR-associated protein Cas6 C-terminal domain-containing protein</fullName>
    </recommendedName>
</protein>
<dbReference type="AlphaFoldDB" id="A0A4D4J1X2"/>
<dbReference type="Pfam" id="PF10040">
    <property type="entry name" value="CRISPR_Cas6"/>
    <property type="match status" value="1"/>
</dbReference>
<gene>
    <name evidence="2" type="ORF">GTS_07250</name>
</gene>
<sequence>MPSVWEWELPDGASIDRRDMHRRLSRWLDDDHHVAAKARSWSLQPSGSAGRVVRLGLVDDTLAGRLLEHADAYRRSARPTGDLAMPTPLKQVEAVTWPQLAAGRDRPGWTLEFVSPVTFRRGNRFVPWPSPSAVFGSLRAAWRRFGARHVGDLEVDLRLDPIVVTAISGASQVERVVLHERPNPSGERQPVTVTVGGFLGRVTYAVDGTIDPAAVDSLTRLAPYTGVGSYTTRGFGGVRVSHPNAPG</sequence>
<dbReference type="InterPro" id="IPR019267">
    <property type="entry name" value="CRISPR-assoc_Cas6_C"/>
</dbReference>
<keyword evidence="3" id="KW-1185">Reference proteome</keyword>
<accession>A0A4D4J1X2</accession>
<dbReference type="CDD" id="cd21141">
    <property type="entry name" value="Cas6_III-like"/>
    <property type="match status" value="1"/>
</dbReference>
<dbReference type="EMBL" id="BJFL01000002">
    <property type="protein sequence ID" value="GDY29092.1"/>
    <property type="molecule type" value="Genomic_DNA"/>
</dbReference>
<evidence type="ECO:0000259" key="1">
    <source>
        <dbReference type="Pfam" id="PF10040"/>
    </source>
</evidence>
<reference evidence="3" key="1">
    <citation type="submission" date="2019-04" db="EMBL/GenBank/DDBJ databases">
        <title>Draft genome sequence of Pseudonocardiaceae bacterium SL3-2-4.</title>
        <authorList>
            <person name="Ningsih F."/>
            <person name="Yokota A."/>
            <person name="Sakai Y."/>
            <person name="Nanatani K."/>
            <person name="Yabe S."/>
            <person name="Oetari A."/>
            <person name="Sjamsuridzal W."/>
        </authorList>
    </citation>
    <scope>NUCLEOTIDE SEQUENCE [LARGE SCALE GENOMIC DNA]</scope>
    <source>
        <strain evidence="3">SL3-2-4</strain>
    </source>
</reference>
<evidence type="ECO:0000313" key="3">
    <source>
        <dbReference type="Proteomes" id="UP000298860"/>
    </source>
</evidence>
<organism evidence="2 3">
    <name type="scientific">Gandjariella thermophila</name>
    <dbReference type="NCBI Taxonomy" id="1931992"/>
    <lineage>
        <taxon>Bacteria</taxon>
        <taxon>Bacillati</taxon>
        <taxon>Actinomycetota</taxon>
        <taxon>Actinomycetes</taxon>
        <taxon>Pseudonocardiales</taxon>
        <taxon>Pseudonocardiaceae</taxon>
        <taxon>Gandjariella</taxon>
    </lineage>
</organism>
<proteinExistence type="predicted"/>
<name>A0A4D4J1X2_9PSEU</name>
<dbReference type="Gene3D" id="3.30.70.1900">
    <property type="match status" value="1"/>
</dbReference>